<dbReference type="InterPro" id="IPR009057">
    <property type="entry name" value="Homeodomain-like_sf"/>
</dbReference>
<sequence>MGEKGVPNRRYMEEFQEEAARLANSVGYNEAARRLGVPAATIGNWARRRSPGAGAGDVALPGVRQAKPGLSELEAEISRLRKELASAKLDVEILSKATAYFAKGWR</sequence>
<protein>
    <submittedName>
        <fullName evidence="2">Transposase</fullName>
    </submittedName>
</protein>
<feature type="coiled-coil region" evidence="1">
    <location>
        <begin position="70"/>
        <end position="97"/>
    </location>
</feature>
<dbReference type="Gene3D" id="1.10.10.60">
    <property type="entry name" value="Homeodomain-like"/>
    <property type="match status" value="1"/>
</dbReference>
<comment type="caution">
    <text evidence="2">The sequence shown here is derived from an EMBL/GenBank/DDBJ whole genome shotgun (WGS) entry which is preliminary data.</text>
</comment>
<dbReference type="EMBL" id="JAPMXC010000004">
    <property type="protein sequence ID" value="MCY0388443.1"/>
    <property type="molecule type" value="Genomic_DNA"/>
</dbReference>
<name>A0ABT3ZRC7_9BURK</name>
<keyword evidence="3" id="KW-1185">Reference proteome</keyword>
<proteinExistence type="predicted"/>
<evidence type="ECO:0000313" key="3">
    <source>
        <dbReference type="Proteomes" id="UP001082899"/>
    </source>
</evidence>
<dbReference type="InterPro" id="IPR002514">
    <property type="entry name" value="Transposase_8"/>
</dbReference>
<gene>
    <name evidence="2" type="ORF">OVY01_14655</name>
</gene>
<reference evidence="2" key="1">
    <citation type="submission" date="2022-11" db="EMBL/GenBank/DDBJ databases">
        <title>Robbsia betulipollinis sp. nov., isolated from pollen of birch (Betula pendula).</title>
        <authorList>
            <person name="Shi H."/>
            <person name="Ambika Manirajan B."/>
            <person name="Ratering S."/>
            <person name="Geissler-Plaum R."/>
            <person name="Schnell S."/>
        </authorList>
    </citation>
    <scope>NUCLEOTIDE SEQUENCE</scope>
    <source>
        <strain evidence="2">Bb-Pol-6</strain>
    </source>
</reference>
<keyword evidence="1" id="KW-0175">Coiled coil</keyword>
<dbReference type="Proteomes" id="UP001082899">
    <property type="component" value="Unassembled WGS sequence"/>
</dbReference>
<evidence type="ECO:0000313" key="2">
    <source>
        <dbReference type="EMBL" id="MCY0388443.1"/>
    </source>
</evidence>
<dbReference type="SUPFAM" id="SSF46689">
    <property type="entry name" value="Homeodomain-like"/>
    <property type="match status" value="1"/>
</dbReference>
<evidence type="ECO:0000256" key="1">
    <source>
        <dbReference type="SAM" id="Coils"/>
    </source>
</evidence>
<organism evidence="2 3">
    <name type="scientific">Robbsia betulipollinis</name>
    <dbReference type="NCBI Taxonomy" id="2981849"/>
    <lineage>
        <taxon>Bacteria</taxon>
        <taxon>Pseudomonadati</taxon>
        <taxon>Pseudomonadota</taxon>
        <taxon>Betaproteobacteria</taxon>
        <taxon>Burkholderiales</taxon>
        <taxon>Burkholderiaceae</taxon>
        <taxon>Robbsia</taxon>
    </lineage>
</organism>
<dbReference type="Pfam" id="PF01527">
    <property type="entry name" value="HTH_Tnp_1"/>
    <property type="match status" value="1"/>
</dbReference>
<accession>A0ABT3ZRC7</accession>